<dbReference type="GO" id="GO:0000724">
    <property type="term" value="P:double-strand break repair via homologous recombination"/>
    <property type="evidence" value="ECO:0007669"/>
    <property type="project" value="InterPro"/>
</dbReference>
<name>A0A8H7D8J3_9AGAR</name>
<dbReference type="EMBL" id="JACAZI010000003">
    <property type="protein sequence ID" value="KAF7365305.1"/>
    <property type="molecule type" value="Genomic_DNA"/>
</dbReference>
<keyword evidence="4" id="KW-0833">Ubl conjugation pathway</keyword>
<organism evidence="7 8">
    <name type="scientific">Mycena venus</name>
    <dbReference type="NCBI Taxonomy" id="2733690"/>
    <lineage>
        <taxon>Eukaryota</taxon>
        <taxon>Fungi</taxon>
        <taxon>Dikarya</taxon>
        <taxon>Basidiomycota</taxon>
        <taxon>Agaricomycotina</taxon>
        <taxon>Agaricomycetes</taxon>
        <taxon>Agaricomycetidae</taxon>
        <taxon>Agaricales</taxon>
        <taxon>Marasmiineae</taxon>
        <taxon>Mycenaceae</taxon>
        <taxon>Mycena</taxon>
    </lineage>
</organism>
<feature type="region of interest" description="Disordered" evidence="6">
    <location>
        <begin position="304"/>
        <end position="325"/>
    </location>
</feature>
<evidence type="ECO:0000313" key="8">
    <source>
        <dbReference type="Proteomes" id="UP000620124"/>
    </source>
</evidence>
<feature type="region of interest" description="Disordered" evidence="6">
    <location>
        <begin position="1"/>
        <end position="65"/>
    </location>
</feature>
<proteinExistence type="predicted"/>
<comment type="subcellular location">
    <subcellularLocation>
        <location evidence="1">Nucleus</location>
    </subcellularLocation>
</comment>
<keyword evidence="3" id="KW-0808">Transferase</keyword>
<keyword evidence="5" id="KW-0539">Nucleus</keyword>
<dbReference type="UniPathway" id="UPA00886"/>
<dbReference type="InterPro" id="IPR026846">
    <property type="entry name" value="Nse2(Mms21)"/>
</dbReference>
<accession>A0A8H7D8J3</accession>
<dbReference type="OrthoDB" id="26899at2759"/>
<dbReference type="Proteomes" id="UP000620124">
    <property type="component" value="Unassembled WGS sequence"/>
</dbReference>
<dbReference type="PANTHER" id="PTHR21330:SF1">
    <property type="entry name" value="E3 SUMO-PROTEIN LIGASE NSE2"/>
    <property type="match status" value="1"/>
</dbReference>
<sequence>MTRRVEPKKEKAAVKKEAVKKEKGKGKARQEPEEDDDEMTMTTTVSTSRTLPISPSPKQITPGSRASVKDWQNVEEVMHQPSGIIANVAASMAEASGRRGATELDRVMKGLIDVQSLMTGHSKVLSDIIQSIAMGDEITDPNARYLSLIDDMNAGLRPKDHAPEIYEERSICVFQEETIYEVENPGSAMPPITDFIPREEGDESDDDDDIIMGGGNPGIQVPAVDDNPQGPYDIASLLFSFLRSRLNLLLSLRSICNHSFSGEAVREFFKNKRGPQKCPASGCSKSFTLAQCQPNPDLARKIKAIQKRQARAQQQEDSDAEEVID</sequence>
<dbReference type="AlphaFoldDB" id="A0A8H7D8J3"/>
<evidence type="ECO:0000256" key="3">
    <source>
        <dbReference type="ARBA" id="ARBA00022679"/>
    </source>
</evidence>
<feature type="compositionally biased region" description="Polar residues" evidence="6">
    <location>
        <begin position="45"/>
        <end position="64"/>
    </location>
</feature>
<reference evidence="7" key="1">
    <citation type="submission" date="2020-05" db="EMBL/GenBank/DDBJ databases">
        <title>Mycena genomes resolve the evolution of fungal bioluminescence.</title>
        <authorList>
            <person name="Tsai I.J."/>
        </authorList>
    </citation>
    <scope>NUCLEOTIDE SEQUENCE</scope>
    <source>
        <strain evidence="7">CCC161011</strain>
    </source>
</reference>
<dbReference type="Gene3D" id="3.30.40.10">
    <property type="entry name" value="Zinc/RING finger domain, C3HC4 (zinc finger)"/>
    <property type="match status" value="1"/>
</dbReference>
<feature type="compositionally biased region" description="Basic and acidic residues" evidence="6">
    <location>
        <begin position="1"/>
        <end position="21"/>
    </location>
</feature>
<dbReference type="InterPro" id="IPR013083">
    <property type="entry name" value="Znf_RING/FYVE/PHD"/>
</dbReference>
<feature type="compositionally biased region" description="Acidic residues" evidence="6">
    <location>
        <begin position="316"/>
        <end position="325"/>
    </location>
</feature>
<dbReference type="GO" id="GO:0061665">
    <property type="term" value="F:SUMO ligase activity"/>
    <property type="evidence" value="ECO:0007669"/>
    <property type="project" value="TreeGrafter"/>
</dbReference>
<keyword evidence="8" id="KW-1185">Reference proteome</keyword>
<evidence type="ECO:0000256" key="1">
    <source>
        <dbReference type="ARBA" id="ARBA00004123"/>
    </source>
</evidence>
<evidence type="ECO:0000313" key="7">
    <source>
        <dbReference type="EMBL" id="KAF7365305.1"/>
    </source>
</evidence>
<dbReference type="PANTHER" id="PTHR21330">
    <property type="entry name" value="E3 SUMO-PROTEIN LIGASE NSE2"/>
    <property type="match status" value="1"/>
</dbReference>
<gene>
    <name evidence="7" type="ORF">MVEN_00402300</name>
</gene>
<comment type="pathway">
    <text evidence="2">Protein modification; protein sumoylation.</text>
</comment>
<protein>
    <submittedName>
        <fullName evidence="7">SP-RING-type domain-containing protein</fullName>
    </submittedName>
</protein>
<comment type="caution">
    <text evidence="7">The sequence shown here is derived from an EMBL/GenBank/DDBJ whole genome shotgun (WGS) entry which is preliminary data.</text>
</comment>
<dbReference type="GO" id="GO:0005634">
    <property type="term" value="C:nucleus"/>
    <property type="evidence" value="ECO:0007669"/>
    <property type="project" value="UniProtKB-SubCell"/>
</dbReference>
<evidence type="ECO:0000256" key="2">
    <source>
        <dbReference type="ARBA" id="ARBA00004718"/>
    </source>
</evidence>
<evidence type="ECO:0000256" key="4">
    <source>
        <dbReference type="ARBA" id="ARBA00022786"/>
    </source>
</evidence>
<evidence type="ECO:0000256" key="6">
    <source>
        <dbReference type="SAM" id="MobiDB-lite"/>
    </source>
</evidence>
<dbReference type="GO" id="GO:0016925">
    <property type="term" value="P:protein sumoylation"/>
    <property type="evidence" value="ECO:0007669"/>
    <property type="project" value="UniProtKB-UniPathway"/>
</dbReference>
<dbReference type="GO" id="GO:0030915">
    <property type="term" value="C:Smc5-Smc6 complex"/>
    <property type="evidence" value="ECO:0007669"/>
    <property type="project" value="InterPro"/>
</dbReference>
<evidence type="ECO:0000256" key="5">
    <source>
        <dbReference type="ARBA" id="ARBA00023242"/>
    </source>
</evidence>